<feature type="non-terminal residue" evidence="2">
    <location>
        <position position="603"/>
    </location>
</feature>
<feature type="compositionally biased region" description="Polar residues" evidence="1">
    <location>
        <begin position="1"/>
        <end position="21"/>
    </location>
</feature>
<accession>A0A315VCG5</accession>
<evidence type="ECO:0000313" key="3">
    <source>
        <dbReference type="Proteomes" id="UP000250572"/>
    </source>
</evidence>
<dbReference type="PANTHER" id="PTHR34828:SF1">
    <property type="entry name" value="TESTIS-EXPRESSED PROTEIN 45"/>
    <property type="match status" value="1"/>
</dbReference>
<evidence type="ECO:0008006" key="4">
    <source>
        <dbReference type="Google" id="ProtNLM"/>
    </source>
</evidence>
<dbReference type="AlphaFoldDB" id="A0A315VCG5"/>
<dbReference type="EMBL" id="NHOQ01001911">
    <property type="protein sequence ID" value="PWA21078.1"/>
    <property type="molecule type" value="Genomic_DNA"/>
</dbReference>
<comment type="caution">
    <text evidence="2">The sequence shown here is derived from an EMBL/GenBank/DDBJ whole genome shotgun (WGS) entry which is preliminary data.</text>
</comment>
<reference evidence="2 3" key="1">
    <citation type="journal article" date="2018" name="G3 (Bethesda)">
        <title>A High-Quality Reference Genome for the Invasive Mosquitofish Gambusia affinis Using a Chicago Library.</title>
        <authorList>
            <person name="Hoffberg S.L."/>
            <person name="Troendle N.J."/>
            <person name="Glenn T.C."/>
            <person name="Mahmud O."/>
            <person name="Louha S."/>
            <person name="Chalopin D."/>
            <person name="Bennetzen J.L."/>
            <person name="Mauricio R."/>
        </authorList>
    </citation>
    <scope>NUCLEOTIDE SEQUENCE [LARGE SCALE GENOMIC DNA]</scope>
    <source>
        <strain evidence="2">NE01/NJP1002.9</strain>
        <tissue evidence="2">Muscle</tissue>
    </source>
</reference>
<gene>
    <name evidence="2" type="ORF">CCH79_00009368</name>
</gene>
<organism evidence="2 3">
    <name type="scientific">Gambusia affinis</name>
    <name type="common">Western mosquitofish</name>
    <name type="synonym">Heterandria affinis</name>
    <dbReference type="NCBI Taxonomy" id="33528"/>
    <lineage>
        <taxon>Eukaryota</taxon>
        <taxon>Metazoa</taxon>
        <taxon>Chordata</taxon>
        <taxon>Craniata</taxon>
        <taxon>Vertebrata</taxon>
        <taxon>Euteleostomi</taxon>
        <taxon>Actinopterygii</taxon>
        <taxon>Neopterygii</taxon>
        <taxon>Teleostei</taxon>
        <taxon>Neoteleostei</taxon>
        <taxon>Acanthomorphata</taxon>
        <taxon>Ovalentaria</taxon>
        <taxon>Atherinomorphae</taxon>
        <taxon>Cyprinodontiformes</taxon>
        <taxon>Poeciliidae</taxon>
        <taxon>Poeciliinae</taxon>
        <taxon>Gambusia</taxon>
    </lineage>
</organism>
<evidence type="ECO:0000256" key="1">
    <source>
        <dbReference type="SAM" id="MobiDB-lite"/>
    </source>
</evidence>
<dbReference type="InterPro" id="IPR028001">
    <property type="entry name" value="SAXO5"/>
</dbReference>
<protein>
    <recommendedName>
        <fullName evidence="4">Stabilizer of axonemal microtubules 2</fullName>
    </recommendedName>
</protein>
<feature type="region of interest" description="Disordered" evidence="1">
    <location>
        <begin position="581"/>
        <end position="603"/>
    </location>
</feature>
<name>A0A315VCG5_GAMAF</name>
<dbReference type="PANTHER" id="PTHR34828">
    <property type="entry name" value="TESTIS-EXPRESSED PROTEIN 45"/>
    <property type="match status" value="1"/>
</dbReference>
<feature type="region of interest" description="Disordered" evidence="1">
    <location>
        <begin position="1"/>
        <end position="47"/>
    </location>
</feature>
<proteinExistence type="predicted"/>
<evidence type="ECO:0000313" key="2">
    <source>
        <dbReference type="EMBL" id="PWA21078.1"/>
    </source>
</evidence>
<dbReference type="Proteomes" id="UP000250572">
    <property type="component" value="Unassembled WGS sequence"/>
</dbReference>
<keyword evidence="3" id="KW-1185">Reference proteome</keyword>
<feature type="compositionally biased region" description="Low complexity" evidence="1">
    <location>
        <begin position="22"/>
        <end position="34"/>
    </location>
</feature>
<sequence length="603" mass="69037">METNALTSSSPPSTGSRITPASTSVNSRDTTTRSSSEDRQHKTSCLRSKQHNAVVKWYLADPSVSVRSDEAVTARMDKDCKRRRYLQKSSAKDFPLNRNKLCLKESDLRHHKYPRQRETFTMESEGLTRHQLFVKKFKPTDETIFKSVEHFPETITHASYVPKPLSKLVKCGVKHLEEGFPTIKGDPRAFKFTTEYEDVYKKHLHQRVQPVEKHYSTVNIGDPRKGSETKTMYRASYPKLNLSREPKKKDNKVLNPSDVFNGPWSSIFKDDFRAHKVDLQGISSHKFTGLQRATSNFQPKIAVPSQQDIPISMTQASFIPHPPSKLVKPKVSHLEEGFPTIRGDQHDVNFLSQYRDAFRKHLVQPVELAERHYSSVCMGNPAKGSETETSYSWAFPQISVNSPVKPIIPDESRRRYDDKNTWATSRDDFKSHKVAPIVLAKRVQNVSSLPFVDTNKDQSREKIPFTTNSIFFSHNGSQPPMTLPDPDLITKSNVYFGPESVSKESYKPHKTEQNIQQEIEQPKVVTYPESNILTGPDLEPKITMTMADFKAKKITQQPQCESQQTTNLKFPLGDVSYNTSHKDEYITRPLFPRPAQYDQRYSQ</sequence>